<dbReference type="Proteomes" id="UP000094626">
    <property type="component" value="Plasmid pSA2"/>
</dbReference>
<sequence length="119" mass="13533">MKVREGQKQFQKRCSTHRKGEIHLVLQREYIERAANVYTCSATQGIRDDAAIAGELVHNRPMQRDVLLRCAIRSDMDVQFLPKLFACGETGVEVEKLEKINDGRAVIAAMVRLHRGHGF</sequence>
<dbReference type="AlphaFoldDB" id="A0A1D8ADZ9"/>
<reference evidence="2" key="1">
    <citation type="journal article" date="2017" name="J. Biotechnol.">
        <title>Complete genome sequence of Novosphingobium resinovorum SA1, a versatile xenobiotic-degrading bacterium capable of utilizing sulfanilic acid.</title>
        <authorList>
            <person name="Hegedus B."/>
            <person name="Kos P.B."/>
            <person name="Balint B."/>
            <person name="Maroti G."/>
            <person name="Gan H.M."/>
            <person name="Perei K."/>
            <person name="Rakhely G."/>
        </authorList>
    </citation>
    <scope>NUCLEOTIDE SEQUENCE [LARGE SCALE GENOMIC DNA]</scope>
    <source>
        <strain evidence="2">SA1</strain>
    </source>
</reference>
<dbReference type="KEGG" id="nre:BES08_26020"/>
<organism evidence="1 2">
    <name type="scientific">Novosphingobium resinovorum</name>
    <dbReference type="NCBI Taxonomy" id="158500"/>
    <lineage>
        <taxon>Bacteria</taxon>
        <taxon>Pseudomonadati</taxon>
        <taxon>Pseudomonadota</taxon>
        <taxon>Alphaproteobacteria</taxon>
        <taxon>Sphingomonadales</taxon>
        <taxon>Sphingomonadaceae</taxon>
        <taxon>Novosphingobium</taxon>
    </lineage>
</organism>
<evidence type="ECO:0000313" key="2">
    <source>
        <dbReference type="Proteomes" id="UP000094626"/>
    </source>
</evidence>
<keyword evidence="1" id="KW-0614">Plasmid</keyword>
<gene>
    <name evidence="1" type="ORF">BES08_26020</name>
</gene>
<name>A0A1D8ADZ9_9SPHN</name>
<accession>A0A1D8ADZ9</accession>
<evidence type="ECO:0000313" key="1">
    <source>
        <dbReference type="EMBL" id="AOR80348.1"/>
    </source>
</evidence>
<geneLocation type="plasmid" evidence="1 2">
    <name>pSA2</name>
</geneLocation>
<dbReference type="EMBL" id="CP017077">
    <property type="protein sequence ID" value="AOR80348.1"/>
    <property type="molecule type" value="Genomic_DNA"/>
</dbReference>
<protein>
    <submittedName>
        <fullName evidence="1">Uncharacterized protein</fullName>
    </submittedName>
</protein>
<proteinExistence type="predicted"/>
<keyword evidence="2" id="KW-1185">Reference proteome</keyword>